<proteinExistence type="inferred from homology"/>
<evidence type="ECO:0000313" key="4">
    <source>
        <dbReference type="EMBL" id="KGO74121.1"/>
    </source>
</evidence>
<feature type="domain" description="Aldehyde dehydrogenase" evidence="3">
    <location>
        <begin position="45"/>
        <end position="498"/>
    </location>
</feature>
<sequence length="503" mass="55668">MDTLSILSQLDTLGRATEYLKDPLNGTFYLQNFIENKFLDCEHTSEWIDSFAPRSGKLLLKVPLSPPNVVDYAVSVASRALAVWSRSTPHERSDALFRISSILQEWKELFVVWESLDQGKPLLRARAEVDYSIQHFRYFAEYLLNEEKAVRFNKGLEESTLTYRHRVPVGVFAIITSSHMPLHVLTSKIAACIAFGCTGVAKPSESTSMTAFLLSEVLRQAELPPGVMNIIFGDGPGTGATLAKSPYVQGVSFTGGKQTAIQIRKDTTADIDKRLSFDLRGISPTLVFADVNIDEAASVAAFAAFENSGQLGLAGSRIYVHRSIYKMFLIKFTKYVLNHCRLEKELGPVVSQEQYDNIRSYLIQASEEHAVLEVGKIPKLAPEAGFWVDPTVLTGVSNDGFVGQEEVFGPVATVYSFDKEDEVVRLCNQTPNVMGALVLTDDLSRQRRVGETLDAGLVWAGCWLGRELGAGFTDIRATGLGREGGAHNQDIFTRLRAVHIRSY</sequence>
<accession>A0A0A2L4Q1</accession>
<dbReference type="GO" id="GO:0016620">
    <property type="term" value="F:oxidoreductase activity, acting on the aldehyde or oxo group of donors, NAD or NADP as acceptor"/>
    <property type="evidence" value="ECO:0007669"/>
    <property type="project" value="InterPro"/>
</dbReference>
<dbReference type="AlphaFoldDB" id="A0A0A2L4Q1"/>
<name>A0A0A2L4Q1_PENIT</name>
<keyword evidence="2" id="KW-0520">NAD</keyword>
<evidence type="ECO:0000313" key="5">
    <source>
        <dbReference type="Proteomes" id="UP000030104"/>
    </source>
</evidence>
<dbReference type="InterPro" id="IPR016163">
    <property type="entry name" value="Ald_DH_C"/>
</dbReference>
<dbReference type="PhylomeDB" id="A0A0A2L4Q1"/>
<dbReference type="InterPro" id="IPR016161">
    <property type="entry name" value="Ald_DH/histidinol_DH"/>
</dbReference>
<dbReference type="EMBL" id="JQGA01000706">
    <property type="protein sequence ID" value="KGO74121.1"/>
    <property type="molecule type" value="Genomic_DNA"/>
</dbReference>
<evidence type="ECO:0000259" key="3">
    <source>
        <dbReference type="Pfam" id="PF00171"/>
    </source>
</evidence>
<dbReference type="OrthoDB" id="310895at2759"/>
<organism evidence="4 5">
    <name type="scientific">Penicillium italicum</name>
    <name type="common">Blue mold</name>
    <dbReference type="NCBI Taxonomy" id="40296"/>
    <lineage>
        <taxon>Eukaryota</taxon>
        <taxon>Fungi</taxon>
        <taxon>Dikarya</taxon>
        <taxon>Ascomycota</taxon>
        <taxon>Pezizomycotina</taxon>
        <taxon>Eurotiomycetes</taxon>
        <taxon>Eurotiomycetidae</taxon>
        <taxon>Eurotiales</taxon>
        <taxon>Aspergillaceae</taxon>
        <taxon>Penicillium</taxon>
    </lineage>
</organism>
<dbReference type="Pfam" id="PF00171">
    <property type="entry name" value="Aldedh"/>
    <property type="match status" value="1"/>
</dbReference>
<evidence type="ECO:0000256" key="2">
    <source>
        <dbReference type="ARBA" id="ARBA00023027"/>
    </source>
</evidence>
<dbReference type="HOGENOM" id="CLU_005391_0_0_1"/>
<comment type="caution">
    <text evidence="4">The sequence shown here is derived from an EMBL/GenBank/DDBJ whole genome shotgun (WGS) entry which is preliminary data.</text>
</comment>
<protein>
    <submittedName>
        <fullName evidence="4">Aldehyde dehydrogenase, N-terminal</fullName>
    </submittedName>
</protein>
<dbReference type="InterPro" id="IPR015590">
    <property type="entry name" value="Aldehyde_DH_dom"/>
</dbReference>
<gene>
    <name evidence="4" type="ORF">PITC_021790</name>
</gene>
<keyword evidence="5" id="KW-1185">Reference proteome</keyword>
<dbReference type="Gene3D" id="3.40.605.10">
    <property type="entry name" value="Aldehyde Dehydrogenase, Chain A, domain 1"/>
    <property type="match status" value="1"/>
</dbReference>
<dbReference type="OMA" id="IYVHRRI"/>
<dbReference type="InterPro" id="IPR016162">
    <property type="entry name" value="Ald_DH_N"/>
</dbReference>
<comment type="similarity">
    <text evidence="1">Belongs to the aldehyde dehydrogenase family.</text>
</comment>
<dbReference type="SUPFAM" id="SSF53720">
    <property type="entry name" value="ALDH-like"/>
    <property type="match status" value="1"/>
</dbReference>
<dbReference type="Proteomes" id="UP000030104">
    <property type="component" value="Unassembled WGS sequence"/>
</dbReference>
<evidence type="ECO:0000256" key="1">
    <source>
        <dbReference type="ARBA" id="ARBA00009986"/>
    </source>
</evidence>
<dbReference type="PANTHER" id="PTHR43720:SF2">
    <property type="entry name" value="2-AMINOMUCONIC SEMIALDEHYDE DEHYDROGENASE"/>
    <property type="match status" value="1"/>
</dbReference>
<dbReference type="Gene3D" id="3.40.309.10">
    <property type="entry name" value="Aldehyde Dehydrogenase, Chain A, domain 2"/>
    <property type="match status" value="1"/>
</dbReference>
<dbReference type="STRING" id="40296.A0A0A2L4Q1"/>
<dbReference type="PANTHER" id="PTHR43720">
    <property type="entry name" value="2-AMINOMUCONIC SEMIALDEHYDE DEHYDROGENASE"/>
    <property type="match status" value="1"/>
</dbReference>
<reference evidence="4 5" key="1">
    <citation type="journal article" date="2015" name="Mol. Plant Microbe Interact.">
        <title>Genome, transcriptome, and functional analyses of Penicillium expansum provide new insights into secondary metabolism and pathogenicity.</title>
        <authorList>
            <person name="Ballester A.R."/>
            <person name="Marcet-Houben M."/>
            <person name="Levin E."/>
            <person name="Sela N."/>
            <person name="Selma-Lazaro C."/>
            <person name="Carmona L."/>
            <person name="Wisniewski M."/>
            <person name="Droby S."/>
            <person name="Gonzalez-Candelas L."/>
            <person name="Gabaldon T."/>
        </authorList>
    </citation>
    <scope>NUCLEOTIDE SEQUENCE [LARGE SCALE GENOMIC DNA]</scope>
    <source>
        <strain evidence="4 5">PHI-1</strain>
    </source>
</reference>